<keyword evidence="9" id="KW-1185">Reference proteome</keyword>
<feature type="compositionally biased region" description="Basic and acidic residues" evidence="6">
    <location>
        <begin position="431"/>
        <end position="443"/>
    </location>
</feature>
<feature type="compositionally biased region" description="Polar residues" evidence="6">
    <location>
        <begin position="414"/>
        <end position="430"/>
    </location>
</feature>
<evidence type="ECO:0000256" key="6">
    <source>
        <dbReference type="SAM" id="MobiDB-lite"/>
    </source>
</evidence>
<comment type="subcellular location">
    <subcellularLocation>
        <location evidence="1">Nucleus</location>
    </subcellularLocation>
</comment>
<evidence type="ECO:0000259" key="7">
    <source>
        <dbReference type="PROSITE" id="PS50888"/>
    </source>
</evidence>
<gene>
    <name evidence="8" type="ORF">BGZ96_002285</name>
</gene>
<dbReference type="InterPro" id="IPR052207">
    <property type="entry name" value="Max-like/E-box_TFs"/>
</dbReference>
<feature type="compositionally biased region" description="Polar residues" evidence="6">
    <location>
        <begin position="295"/>
        <end position="307"/>
    </location>
</feature>
<feature type="region of interest" description="Disordered" evidence="6">
    <location>
        <begin position="65"/>
        <end position="112"/>
    </location>
</feature>
<feature type="region of interest" description="Disordered" evidence="6">
    <location>
        <begin position="26"/>
        <end position="51"/>
    </location>
</feature>
<dbReference type="InterPro" id="IPR011598">
    <property type="entry name" value="bHLH_dom"/>
</dbReference>
<dbReference type="Gene3D" id="4.10.280.10">
    <property type="entry name" value="Helix-loop-helix DNA-binding domain"/>
    <property type="match status" value="1"/>
</dbReference>
<proteinExistence type="predicted"/>
<feature type="compositionally biased region" description="Polar residues" evidence="6">
    <location>
        <begin position="335"/>
        <end position="344"/>
    </location>
</feature>
<feature type="compositionally biased region" description="Polar residues" evidence="6">
    <location>
        <begin position="271"/>
        <end position="283"/>
    </location>
</feature>
<dbReference type="Pfam" id="PF00010">
    <property type="entry name" value="HLH"/>
    <property type="match status" value="1"/>
</dbReference>
<sequence>MNFPSLLSDHEQRAFSEFLNQLAQEDSTGQPKVDGLNGPGGVDPTLTQQQQQQLQLQLQHHLHLRQLQQQHQQQQQQQQNGLPGLPRMQSGPSLLPPPMALDPAAAQAQQQRDWIQQISSNPLLAPGGVINPHAMSQAMLQNPLLMAQANAISQAMVLAQQQQQIQLQLQQQQQQHQQHQSQHQQQQHFQQQHLQQQQQHDNHGHSLHHSMQQQQQQPQHHSHPFQQQSHPMAAPLPPHNQQQQQSYPGQQQHHQQQHYQQSHHPNHDPMSPTSESGAPQQKASKPAGKRKSKSEVPSNEPTGQENDSASPRPSSPLPPSTPLRGQHSLAESVGMNGNSTQLSKQESDTDNTPAPPTKKTARRKGSMAKSMSMDSSSGLVVKSPHRSSRDGFDPMQGAPRKKGKSDSISKLGLSPSQQNAIVNGNSNDINQFKEESVEAESKQEAASPSPSLQQQHDSASPAPSQSGSTPASTKAGTKKPPHELLTEAEKKANHIASEQKRRQNIRVGFDSLVEIVPTLSDCHRSEAVILQKSVDYIHRLLNQKNDLKSRVRELQTHLGDPVDDVDSGSDMEVEQYE</sequence>
<feature type="compositionally biased region" description="Low complexity" evidence="6">
    <location>
        <begin position="239"/>
        <end position="263"/>
    </location>
</feature>
<evidence type="ECO:0000256" key="2">
    <source>
        <dbReference type="ARBA" id="ARBA00023015"/>
    </source>
</evidence>
<feature type="compositionally biased region" description="Low complexity" evidence="6">
    <location>
        <begin position="176"/>
        <end position="199"/>
    </location>
</feature>
<feature type="domain" description="BHLH" evidence="7">
    <location>
        <begin position="489"/>
        <end position="540"/>
    </location>
</feature>
<feature type="compositionally biased region" description="Low complexity" evidence="6">
    <location>
        <begin position="209"/>
        <end position="231"/>
    </location>
</feature>
<organism evidence="8 9">
    <name type="scientific">Linnemannia gamsii</name>
    <dbReference type="NCBI Taxonomy" id="64522"/>
    <lineage>
        <taxon>Eukaryota</taxon>
        <taxon>Fungi</taxon>
        <taxon>Fungi incertae sedis</taxon>
        <taxon>Mucoromycota</taxon>
        <taxon>Mortierellomycotina</taxon>
        <taxon>Mortierellomycetes</taxon>
        <taxon>Mortierellales</taxon>
        <taxon>Mortierellaceae</taxon>
        <taxon>Linnemannia</taxon>
    </lineage>
</organism>
<evidence type="ECO:0000313" key="8">
    <source>
        <dbReference type="EMBL" id="KAG0278656.1"/>
    </source>
</evidence>
<keyword evidence="4" id="KW-0804">Transcription</keyword>
<feature type="compositionally biased region" description="Acidic residues" evidence="6">
    <location>
        <begin position="561"/>
        <end position="577"/>
    </location>
</feature>
<feature type="compositionally biased region" description="Low complexity" evidence="6">
    <location>
        <begin position="367"/>
        <end position="377"/>
    </location>
</feature>
<dbReference type="Proteomes" id="UP001194696">
    <property type="component" value="Unassembled WGS sequence"/>
</dbReference>
<feature type="compositionally biased region" description="Basic and acidic residues" evidence="6">
    <location>
        <begin position="480"/>
        <end position="499"/>
    </location>
</feature>
<evidence type="ECO:0000256" key="1">
    <source>
        <dbReference type="ARBA" id="ARBA00004123"/>
    </source>
</evidence>
<name>A0ABQ7JL22_9FUNG</name>
<dbReference type="SUPFAM" id="SSF47459">
    <property type="entry name" value="HLH, helix-loop-helix DNA-binding domain"/>
    <property type="match status" value="1"/>
</dbReference>
<keyword evidence="5" id="KW-0539">Nucleus</keyword>
<evidence type="ECO:0000256" key="5">
    <source>
        <dbReference type="ARBA" id="ARBA00023242"/>
    </source>
</evidence>
<comment type="caution">
    <text evidence="8">The sequence shown here is derived from an EMBL/GenBank/DDBJ whole genome shotgun (WGS) entry which is preliminary data.</text>
</comment>
<dbReference type="InterPro" id="IPR036638">
    <property type="entry name" value="HLH_DNA-bd_sf"/>
</dbReference>
<reference evidence="8 9" key="1">
    <citation type="journal article" date="2020" name="Fungal Divers.">
        <title>Resolving the Mortierellaceae phylogeny through synthesis of multi-gene phylogenetics and phylogenomics.</title>
        <authorList>
            <person name="Vandepol N."/>
            <person name="Liber J."/>
            <person name="Desiro A."/>
            <person name="Na H."/>
            <person name="Kennedy M."/>
            <person name="Barry K."/>
            <person name="Grigoriev I.V."/>
            <person name="Miller A.N."/>
            <person name="O'Donnell K."/>
            <person name="Stajich J.E."/>
            <person name="Bonito G."/>
        </authorList>
    </citation>
    <scope>NUCLEOTIDE SEQUENCE [LARGE SCALE GENOMIC DNA]</scope>
    <source>
        <strain evidence="8 9">AD045</strain>
    </source>
</reference>
<dbReference type="PANTHER" id="PTHR15741">
    <property type="entry name" value="BASIC HELIX-LOOP-HELIX ZIP TRANSCRIPTION FACTOR"/>
    <property type="match status" value="1"/>
</dbReference>
<protein>
    <recommendedName>
        <fullName evidence="7">BHLH domain-containing protein</fullName>
    </recommendedName>
</protein>
<accession>A0ABQ7JL22</accession>
<keyword evidence="3" id="KW-0238">DNA-binding</keyword>
<feature type="region of interest" description="Disordered" evidence="6">
    <location>
        <begin position="176"/>
        <end position="499"/>
    </location>
</feature>
<dbReference type="SMART" id="SM00353">
    <property type="entry name" value="HLH"/>
    <property type="match status" value="1"/>
</dbReference>
<feature type="region of interest" description="Disordered" evidence="6">
    <location>
        <begin position="558"/>
        <end position="577"/>
    </location>
</feature>
<dbReference type="PANTHER" id="PTHR15741:SF27">
    <property type="entry name" value="TRANSCRIPTION FACTOR AP-4"/>
    <property type="match status" value="1"/>
</dbReference>
<feature type="compositionally biased region" description="Polar residues" evidence="6">
    <location>
        <begin position="444"/>
        <end position="475"/>
    </location>
</feature>
<keyword evidence="2" id="KW-0805">Transcription regulation</keyword>
<evidence type="ECO:0000313" key="9">
    <source>
        <dbReference type="Proteomes" id="UP001194696"/>
    </source>
</evidence>
<evidence type="ECO:0000256" key="3">
    <source>
        <dbReference type="ARBA" id="ARBA00023125"/>
    </source>
</evidence>
<dbReference type="PROSITE" id="PS50888">
    <property type="entry name" value="BHLH"/>
    <property type="match status" value="1"/>
</dbReference>
<feature type="compositionally biased region" description="Low complexity" evidence="6">
    <location>
        <begin position="65"/>
        <end position="79"/>
    </location>
</feature>
<evidence type="ECO:0000256" key="4">
    <source>
        <dbReference type="ARBA" id="ARBA00023163"/>
    </source>
</evidence>
<dbReference type="EMBL" id="JAAAIM010001425">
    <property type="protein sequence ID" value="KAG0278656.1"/>
    <property type="molecule type" value="Genomic_DNA"/>
</dbReference>
<feature type="compositionally biased region" description="Low complexity" evidence="6">
    <location>
        <begin position="101"/>
        <end position="111"/>
    </location>
</feature>